<dbReference type="GO" id="GO:0016757">
    <property type="term" value="F:glycosyltransferase activity"/>
    <property type="evidence" value="ECO:0007669"/>
    <property type="project" value="InterPro"/>
</dbReference>
<keyword evidence="1 3" id="KW-0808">Transferase</keyword>
<proteinExistence type="predicted"/>
<dbReference type="PANTHER" id="PTHR46401">
    <property type="entry name" value="GLYCOSYLTRANSFERASE WBBK-RELATED"/>
    <property type="match status" value="1"/>
</dbReference>
<dbReference type="CDD" id="cd03801">
    <property type="entry name" value="GT4_PimA-like"/>
    <property type="match status" value="1"/>
</dbReference>
<dbReference type="Gene3D" id="3.40.50.11090">
    <property type="match status" value="1"/>
</dbReference>
<dbReference type="AlphaFoldDB" id="A0A6N7URM0"/>
<evidence type="ECO:0000256" key="1">
    <source>
        <dbReference type="ARBA" id="ARBA00022679"/>
    </source>
</evidence>
<sequence>MQKIHGTILQKAYHSLKKEGVKGCASRTKKYLKKRIIKQKRPENVYKDILFISGCKEELPHPRRYRVSHQREQLEAYNYSTDEVYYLDLEAEQIRNYRMFVVFRCPYTETLGKFVGTARELNKKVFYDIDDLVVDTKYTDLIAYVREMQQEEKEAYDANVGRMKKMLKNCDAAIVSTDCLAEKLKDYTDRVYINRNAASEEMVRLSQKALENSRKDGDKVKIGYFSGSITHNEDFELIRPVILDIMKRHSAVELYLAGELDLPKQMEGLRSRIRKLPFMDWKKLPFIMGQMDVNLAPLQDTVFNRAKSENKWVEAALVKVATIASDVGAFHDCIENEKTGILCSSKEEWESALERLITDESYRKAMGEQAYRYCVEKHTTINRGGYLAEILKNEENDNYVFVLPGLQISGGIKVALKHAAVLQKAGKEVTLFVLEGDNGWCRFEGRSFPVVSLEHTQISARIQHMVATMWTTVGVTEEYAKVLHRYYLVQNFETDFYKKGDPLRLEANRFYRPAGSVRFLTISKWCQSWLKEKYGQEAFYAPNGLEVERFTCHRREMKGKIRILVEGDCAVDYKNVDEAFHITNGLDQSMYEVWYMSYNARPKDWYRIDRFCHKVPYHEVPAIYEACDILLKTSLLESFSYPPIEMMAAGGYVVAVPNGGNAEYLKDGVNCMLYEAGELGQAKALIERIRTDEALQSVLYQNGRRTAEARAWERIEADVLCLYGAERKSSLPVGKGEGGK</sequence>
<dbReference type="Proteomes" id="UP000434409">
    <property type="component" value="Unassembled WGS sequence"/>
</dbReference>
<dbReference type="SUPFAM" id="SSF53756">
    <property type="entry name" value="UDP-Glycosyltransferase/glycogen phosphorylase"/>
    <property type="match status" value="2"/>
</dbReference>
<dbReference type="InterPro" id="IPR001296">
    <property type="entry name" value="Glyco_trans_1"/>
</dbReference>
<accession>A0A6N7URM0</accession>
<dbReference type="RefSeq" id="WP_154475839.1">
    <property type="nucleotide sequence ID" value="NZ_VULY01000018.1"/>
</dbReference>
<dbReference type="Pfam" id="PF00534">
    <property type="entry name" value="Glycos_transf_1"/>
    <property type="match status" value="1"/>
</dbReference>
<feature type="domain" description="Glycosyl transferase family 1" evidence="2">
    <location>
        <begin position="611"/>
        <end position="705"/>
    </location>
</feature>
<organism evidence="3 4">
    <name type="scientific">Suipraeoptans intestinalis</name>
    <dbReference type="NCBI Taxonomy" id="2606628"/>
    <lineage>
        <taxon>Bacteria</taxon>
        <taxon>Bacillati</taxon>
        <taxon>Bacillota</taxon>
        <taxon>Clostridia</taxon>
        <taxon>Lachnospirales</taxon>
        <taxon>Lachnospiraceae</taxon>
        <taxon>Suipraeoptans</taxon>
    </lineage>
</organism>
<protein>
    <submittedName>
        <fullName evidence="3">Glycosyltransferase</fullName>
    </submittedName>
</protein>
<evidence type="ECO:0000313" key="3">
    <source>
        <dbReference type="EMBL" id="MSR93098.1"/>
    </source>
</evidence>
<dbReference type="GO" id="GO:0009103">
    <property type="term" value="P:lipopolysaccharide biosynthetic process"/>
    <property type="evidence" value="ECO:0007669"/>
    <property type="project" value="TreeGrafter"/>
</dbReference>
<dbReference type="Pfam" id="PF13692">
    <property type="entry name" value="Glyco_trans_1_4"/>
    <property type="match status" value="1"/>
</dbReference>
<evidence type="ECO:0000313" key="4">
    <source>
        <dbReference type="Proteomes" id="UP000434409"/>
    </source>
</evidence>
<keyword evidence="4" id="KW-1185">Reference proteome</keyword>
<dbReference type="PANTHER" id="PTHR46401:SF2">
    <property type="entry name" value="GLYCOSYLTRANSFERASE WBBK-RELATED"/>
    <property type="match status" value="1"/>
</dbReference>
<reference evidence="3 4" key="1">
    <citation type="submission" date="2019-08" db="EMBL/GenBank/DDBJ databases">
        <title>In-depth cultivation of the pig gut microbiome towards novel bacterial diversity and tailored functional studies.</title>
        <authorList>
            <person name="Wylensek D."/>
            <person name="Hitch T.C.A."/>
            <person name="Clavel T."/>
        </authorList>
    </citation>
    <scope>NUCLEOTIDE SEQUENCE [LARGE SCALE GENOMIC DNA]</scope>
    <source>
        <strain evidence="3 4">68-1-5</strain>
    </source>
</reference>
<evidence type="ECO:0000259" key="2">
    <source>
        <dbReference type="Pfam" id="PF00534"/>
    </source>
</evidence>
<dbReference type="Gene3D" id="3.40.50.2000">
    <property type="entry name" value="Glycogen Phosphorylase B"/>
    <property type="match status" value="2"/>
</dbReference>
<name>A0A6N7URM0_9FIRM</name>
<comment type="caution">
    <text evidence="3">The sequence shown here is derived from an EMBL/GenBank/DDBJ whole genome shotgun (WGS) entry which is preliminary data.</text>
</comment>
<gene>
    <name evidence="3" type="ORF">FYJ34_02075</name>
</gene>
<dbReference type="EMBL" id="VULY01000018">
    <property type="protein sequence ID" value="MSR93098.1"/>
    <property type="molecule type" value="Genomic_DNA"/>
</dbReference>